<dbReference type="HOGENOM" id="CLU_2334405_0_0_1"/>
<accession>A0A0C3FEU5</accession>
<protein>
    <submittedName>
        <fullName evidence="1">Uncharacterized protein</fullName>
    </submittedName>
</protein>
<gene>
    <name evidence="1" type="ORF">PILCRDRAFT_819802</name>
</gene>
<organism evidence="1 2">
    <name type="scientific">Piloderma croceum (strain F 1598)</name>
    <dbReference type="NCBI Taxonomy" id="765440"/>
    <lineage>
        <taxon>Eukaryota</taxon>
        <taxon>Fungi</taxon>
        <taxon>Dikarya</taxon>
        <taxon>Basidiomycota</taxon>
        <taxon>Agaricomycotina</taxon>
        <taxon>Agaricomycetes</taxon>
        <taxon>Agaricomycetidae</taxon>
        <taxon>Atheliales</taxon>
        <taxon>Atheliaceae</taxon>
        <taxon>Piloderma</taxon>
    </lineage>
</organism>
<evidence type="ECO:0000313" key="1">
    <source>
        <dbReference type="EMBL" id="KIM83005.1"/>
    </source>
</evidence>
<dbReference type="AlphaFoldDB" id="A0A0C3FEU5"/>
<dbReference type="EMBL" id="KN832992">
    <property type="protein sequence ID" value="KIM83005.1"/>
    <property type="molecule type" value="Genomic_DNA"/>
</dbReference>
<reference evidence="1 2" key="1">
    <citation type="submission" date="2014-04" db="EMBL/GenBank/DDBJ databases">
        <authorList>
            <consortium name="DOE Joint Genome Institute"/>
            <person name="Kuo A."/>
            <person name="Tarkka M."/>
            <person name="Buscot F."/>
            <person name="Kohler A."/>
            <person name="Nagy L.G."/>
            <person name="Floudas D."/>
            <person name="Copeland A."/>
            <person name="Barry K.W."/>
            <person name="Cichocki N."/>
            <person name="Veneault-Fourrey C."/>
            <person name="LaButti K."/>
            <person name="Lindquist E.A."/>
            <person name="Lipzen A."/>
            <person name="Lundell T."/>
            <person name="Morin E."/>
            <person name="Murat C."/>
            <person name="Sun H."/>
            <person name="Tunlid A."/>
            <person name="Henrissat B."/>
            <person name="Grigoriev I.V."/>
            <person name="Hibbett D.S."/>
            <person name="Martin F."/>
            <person name="Nordberg H.P."/>
            <person name="Cantor M.N."/>
            <person name="Hua S.X."/>
        </authorList>
    </citation>
    <scope>NUCLEOTIDE SEQUENCE [LARGE SCALE GENOMIC DNA]</scope>
    <source>
        <strain evidence="1 2">F 1598</strain>
    </source>
</reference>
<evidence type="ECO:0000313" key="2">
    <source>
        <dbReference type="Proteomes" id="UP000054166"/>
    </source>
</evidence>
<dbReference type="Proteomes" id="UP000054166">
    <property type="component" value="Unassembled WGS sequence"/>
</dbReference>
<sequence>MRRSRGGSVTFGRRKFPIDGCAAETEPGELQAHLGYKTRRESEQYQGLYESHHRILLRTGQYTKRAEKWTDTNYRNPRTPKRSIISFQKTSTRLTQYP</sequence>
<reference evidence="2" key="2">
    <citation type="submission" date="2015-01" db="EMBL/GenBank/DDBJ databases">
        <title>Evolutionary Origins and Diversification of the Mycorrhizal Mutualists.</title>
        <authorList>
            <consortium name="DOE Joint Genome Institute"/>
            <consortium name="Mycorrhizal Genomics Consortium"/>
            <person name="Kohler A."/>
            <person name="Kuo A."/>
            <person name="Nagy L.G."/>
            <person name="Floudas D."/>
            <person name="Copeland A."/>
            <person name="Barry K.W."/>
            <person name="Cichocki N."/>
            <person name="Veneault-Fourrey C."/>
            <person name="LaButti K."/>
            <person name="Lindquist E.A."/>
            <person name="Lipzen A."/>
            <person name="Lundell T."/>
            <person name="Morin E."/>
            <person name="Murat C."/>
            <person name="Riley R."/>
            <person name="Ohm R."/>
            <person name="Sun H."/>
            <person name="Tunlid A."/>
            <person name="Henrissat B."/>
            <person name="Grigoriev I.V."/>
            <person name="Hibbett D.S."/>
            <person name="Martin F."/>
        </authorList>
    </citation>
    <scope>NUCLEOTIDE SEQUENCE [LARGE SCALE GENOMIC DNA]</scope>
    <source>
        <strain evidence="2">F 1598</strain>
    </source>
</reference>
<name>A0A0C3FEU5_PILCF</name>
<dbReference type="InParanoid" id="A0A0C3FEU5"/>
<proteinExistence type="predicted"/>
<keyword evidence="2" id="KW-1185">Reference proteome</keyword>